<proteinExistence type="predicted"/>
<comment type="caution">
    <text evidence="1">The sequence shown here is derived from an EMBL/GenBank/DDBJ whole genome shotgun (WGS) entry which is preliminary data.</text>
</comment>
<dbReference type="EMBL" id="BARS01022617">
    <property type="protein sequence ID" value="GAG02082.1"/>
    <property type="molecule type" value="Genomic_DNA"/>
</dbReference>
<feature type="non-terminal residue" evidence="1">
    <location>
        <position position="41"/>
    </location>
</feature>
<organism evidence="1">
    <name type="scientific">marine sediment metagenome</name>
    <dbReference type="NCBI Taxonomy" id="412755"/>
    <lineage>
        <taxon>unclassified sequences</taxon>
        <taxon>metagenomes</taxon>
        <taxon>ecological metagenomes</taxon>
    </lineage>
</organism>
<gene>
    <name evidence="1" type="ORF">S01H1_36138</name>
</gene>
<name>X0US81_9ZZZZ</name>
<protein>
    <submittedName>
        <fullName evidence="1">Uncharacterized protein</fullName>
    </submittedName>
</protein>
<reference evidence="1" key="1">
    <citation type="journal article" date="2014" name="Front. Microbiol.">
        <title>High frequency of phylogenetically diverse reductive dehalogenase-homologous genes in deep subseafloor sedimentary metagenomes.</title>
        <authorList>
            <person name="Kawai M."/>
            <person name="Futagami T."/>
            <person name="Toyoda A."/>
            <person name="Takaki Y."/>
            <person name="Nishi S."/>
            <person name="Hori S."/>
            <person name="Arai W."/>
            <person name="Tsubouchi T."/>
            <person name="Morono Y."/>
            <person name="Uchiyama I."/>
            <person name="Ito T."/>
            <person name="Fujiyama A."/>
            <person name="Inagaki F."/>
            <person name="Takami H."/>
        </authorList>
    </citation>
    <scope>NUCLEOTIDE SEQUENCE</scope>
    <source>
        <strain evidence="1">Expedition CK06-06</strain>
    </source>
</reference>
<accession>X0US81</accession>
<evidence type="ECO:0000313" key="1">
    <source>
        <dbReference type="EMBL" id="GAG02082.1"/>
    </source>
</evidence>
<dbReference type="AlphaFoldDB" id="X0US81"/>
<sequence>MASKFTKKRQKAFSTLKSETIKAGFSNIDMWVDMGNYSMNR</sequence>